<sequence>MGDLNARSTLWHNERPTAKGGSNVGWDRGRLVEEMVLRHHLGIINLSGEPATFCSLAHSGKDEGESNIDFTIASSLAAQRVTRWKVCTDMVSSQHRLISVELAAAKGDRPEPMTAHRDPRGSLVSGRLDMGKADWSKFRTGLEKCLNTSSWTPALTPAAIDAEVPWITRSLMEAAQLAIPRSRPSPFRTW</sequence>
<evidence type="ECO:0000313" key="4">
    <source>
        <dbReference type="Proteomes" id="UP000466442"/>
    </source>
</evidence>
<reference evidence="3" key="1">
    <citation type="journal article" date="2021" name="Mol. Ecol. Resour.">
        <title>Apolygus lucorum genome provides insights into omnivorousness and mesophyll feeding.</title>
        <authorList>
            <person name="Liu Y."/>
            <person name="Liu H."/>
            <person name="Wang H."/>
            <person name="Huang T."/>
            <person name="Liu B."/>
            <person name="Yang B."/>
            <person name="Yin L."/>
            <person name="Li B."/>
            <person name="Zhang Y."/>
            <person name="Zhang S."/>
            <person name="Jiang F."/>
            <person name="Zhang X."/>
            <person name="Ren Y."/>
            <person name="Wang B."/>
            <person name="Wang S."/>
            <person name="Lu Y."/>
            <person name="Wu K."/>
            <person name="Fan W."/>
            <person name="Wang G."/>
        </authorList>
    </citation>
    <scope>NUCLEOTIDE SEQUENCE</scope>
    <source>
        <strain evidence="3">12Hb</strain>
    </source>
</reference>
<comment type="caution">
    <text evidence="3">The sequence shown here is derived from an EMBL/GenBank/DDBJ whole genome shotgun (WGS) entry which is preliminary data.</text>
</comment>
<feature type="region of interest" description="Disordered" evidence="1">
    <location>
        <begin position="1"/>
        <end position="25"/>
    </location>
</feature>
<evidence type="ECO:0000313" key="3">
    <source>
        <dbReference type="EMBL" id="KAF6215908.1"/>
    </source>
</evidence>
<proteinExistence type="predicted"/>
<dbReference type="AlphaFoldDB" id="A0A8S9Y5S4"/>
<dbReference type="InterPro" id="IPR005135">
    <property type="entry name" value="Endo/exonuclease/phosphatase"/>
</dbReference>
<name>A0A8S9Y5S4_APOLU</name>
<dbReference type="Gene3D" id="3.60.10.10">
    <property type="entry name" value="Endonuclease/exonuclease/phosphatase"/>
    <property type="match status" value="1"/>
</dbReference>
<gene>
    <name evidence="3" type="ORF">GE061_000243</name>
</gene>
<dbReference type="GO" id="GO:0003824">
    <property type="term" value="F:catalytic activity"/>
    <property type="evidence" value="ECO:0007669"/>
    <property type="project" value="InterPro"/>
</dbReference>
<dbReference type="EMBL" id="WIXP02000001">
    <property type="protein sequence ID" value="KAF6215908.1"/>
    <property type="molecule type" value="Genomic_DNA"/>
</dbReference>
<accession>A0A8S9Y5S4</accession>
<evidence type="ECO:0000259" key="2">
    <source>
        <dbReference type="Pfam" id="PF14529"/>
    </source>
</evidence>
<keyword evidence="4" id="KW-1185">Reference proteome</keyword>
<dbReference type="Pfam" id="PF14529">
    <property type="entry name" value="Exo_endo_phos_2"/>
    <property type="match status" value="1"/>
</dbReference>
<organism evidence="3 4">
    <name type="scientific">Apolygus lucorum</name>
    <name type="common">Small green plant bug</name>
    <name type="synonym">Lygocoris lucorum</name>
    <dbReference type="NCBI Taxonomy" id="248454"/>
    <lineage>
        <taxon>Eukaryota</taxon>
        <taxon>Metazoa</taxon>
        <taxon>Ecdysozoa</taxon>
        <taxon>Arthropoda</taxon>
        <taxon>Hexapoda</taxon>
        <taxon>Insecta</taxon>
        <taxon>Pterygota</taxon>
        <taxon>Neoptera</taxon>
        <taxon>Paraneoptera</taxon>
        <taxon>Hemiptera</taxon>
        <taxon>Heteroptera</taxon>
        <taxon>Panheteroptera</taxon>
        <taxon>Cimicomorpha</taxon>
        <taxon>Miridae</taxon>
        <taxon>Mirini</taxon>
        <taxon>Apolygus</taxon>
    </lineage>
</organism>
<evidence type="ECO:0000256" key="1">
    <source>
        <dbReference type="SAM" id="MobiDB-lite"/>
    </source>
</evidence>
<dbReference type="OrthoDB" id="6628422at2759"/>
<feature type="compositionally biased region" description="Polar residues" evidence="1">
    <location>
        <begin position="1"/>
        <end position="11"/>
    </location>
</feature>
<dbReference type="SUPFAM" id="SSF56219">
    <property type="entry name" value="DNase I-like"/>
    <property type="match status" value="1"/>
</dbReference>
<dbReference type="Proteomes" id="UP000466442">
    <property type="component" value="Linkage Group LG1"/>
</dbReference>
<protein>
    <recommendedName>
        <fullName evidence="2">Endonuclease/exonuclease/phosphatase domain-containing protein</fullName>
    </recommendedName>
</protein>
<feature type="domain" description="Endonuclease/exonuclease/phosphatase" evidence="2">
    <location>
        <begin position="1"/>
        <end position="98"/>
    </location>
</feature>
<dbReference type="InterPro" id="IPR036691">
    <property type="entry name" value="Endo/exonu/phosph_ase_sf"/>
</dbReference>